<evidence type="ECO:0000256" key="4">
    <source>
        <dbReference type="ARBA" id="ARBA00022825"/>
    </source>
</evidence>
<feature type="compositionally biased region" description="Low complexity" evidence="7">
    <location>
        <begin position="48"/>
        <end position="63"/>
    </location>
</feature>
<feature type="domain" description="Peptidase S8/S53" evidence="9">
    <location>
        <begin position="228"/>
        <end position="496"/>
    </location>
</feature>
<dbReference type="PANTHER" id="PTHR43806:SF11">
    <property type="entry name" value="CEREVISIN-RELATED"/>
    <property type="match status" value="1"/>
</dbReference>
<dbReference type="PROSITE" id="PS00138">
    <property type="entry name" value="SUBTILASE_SER"/>
    <property type="match status" value="1"/>
</dbReference>
<dbReference type="Proteomes" id="UP000186547">
    <property type="component" value="Chromosome"/>
</dbReference>
<feature type="compositionally biased region" description="Acidic residues" evidence="7">
    <location>
        <begin position="199"/>
        <end position="210"/>
    </location>
</feature>
<dbReference type="SUPFAM" id="SSF52743">
    <property type="entry name" value="Subtilisin-like"/>
    <property type="match status" value="1"/>
</dbReference>
<dbReference type="InterPro" id="IPR008969">
    <property type="entry name" value="CarboxyPept-like_regulatory"/>
</dbReference>
<keyword evidence="4 5" id="KW-0720">Serine protease</keyword>
<keyword evidence="3 5" id="KW-0378">Hydrolase</keyword>
<dbReference type="PRINTS" id="PR00723">
    <property type="entry name" value="SUBTILISIN"/>
</dbReference>
<accession>M0L7T7</accession>
<sequence length="803" mass="82331">MSRLPINFRPIGLRTVGRRTAPATIAFVLVLVLAVAVTLALGGAHAAAAAGPASPSPSPADGSTLENAAEPTVEAASGDATAPIDPALAEADGTVRVVVGFEPFDPETVPDDVVAARQAHATTAQEPLESYVTETDGVDLERGFWITNVAVVTVDTDRASLEDVAALENVTAVRTDDAVATVVRPNADSSGDGAATVTTDEDEDEDEDAAGLDDMRVPRLWDEFDTRGDGTTVAVLDSGVDADHPDLEIDGWKDFADDPSPKPVDYDGHGTHVTGIVGAGDGSGTHLGVAPDVELLHGAVITDCEERCVGKESRILAGIEWAIEEDADVVTMSFGWSEYRPSVIRAVENANGAGTVVVAGAGNGGEGTSISPANVYDSIAVGASATPDRIAGFSAGEEIDTDDAWGYHAPPRWPDSYVVPDVVAPGIGIESTAPGGKYDSRSGTSKAAPHVAGTVALIQSATDDDLAPAELEAALEGTARKPDGEPDEPDTRFGSGFVDALAAVDAAGDHARVSGTVADATTGDALEGATVELVAADGTTVETTTDAEGRFERYGLEPGEYEIAVEKPGYETARRSLTLEADERADLEIVPTGAGEIDVRIADAHFETGVGNATVRANGSRGEYPGTHLENGNGTYRIADVPAGESYAVDLRAEGYEDATLTVPVPESTAGKVTTVEESVTLQGDATLEVTVEREDGEPIPNATVVLERDGATFELDERTDGDGTVATPVPGTGDAYTVEAAADGFTTNAVETAPLEGGASASATVTLSESLLAVPGFGWATATVALAVATVALLARGHLGRE</sequence>
<protein>
    <submittedName>
        <fullName evidence="10 11">Peptidase S8</fullName>
    </submittedName>
</protein>
<dbReference type="PROSITE" id="PS00137">
    <property type="entry name" value="SUBTILASE_HIS"/>
    <property type="match status" value="1"/>
</dbReference>
<dbReference type="GO" id="GO:0004252">
    <property type="term" value="F:serine-type endopeptidase activity"/>
    <property type="evidence" value="ECO:0007669"/>
    <property type="project" value="UniProtKB-UniRule"/>
</dbReference>
<dbReference type="eggNOG" id="arCOG02486">
    <property type="taxonomic scope" value="Archaea"/>
</dbReference>
<reference evidence="11 12" key="2">
    <citation type="journal article" date="2014" name="PLoS Genet.">
        <title>Phylogenetically driven sequencing of extremely halophilic archaea reveals strategies for static and dynamic osmo-response.</title>
        <authorList>
            <person name="Becker E.A."/>
            <person name="Seitzer P.M."/>
            <person name="Tritt A."/>
            <person name="Larsen D."/>
            <person name="Krusor M."/>
            <person name="Yao A.I."/>
            <person name="Wu D."/>
            <person name="Madern D."/>
            <person name="Eisen J.A."/>
            <person name="Darling A.E."/>
            <person name="Facciotti M.T."/>
        </authorList>
    </citation>
    <scope>NUCLEOTIDE SEQUENCE [LARGE SCALE GENOMIC DNA]</scope>
    <source>
        <strain evidence="11 12">AJ5</strain>
    </source>
</reference>
<dbReference type="Gene3D" id="2.60.40.1120">
    <property type="entry name" value="Carboxypeptidase-like, regulatory domain"/>
    <property type="match status" value="3"/>
</dbReference>
<evidence type="ECO:0000313" key="10">
    <source>
        <dbReference type="EMBL" id="APW97889.1"/>
    </source>
</evidence>
<evidence type="ECO:0000256" key="5">
    <source>
        <dbReference type="PROSITE-ProRule" id="PRU01240"/>
    </source>
</evidence>
<dbReference type="eggNOG" id="arCOG00702">
    <property type="taxonomic scope" value="Archaea"/>
</dbReference>
<dbReference type="InterPro" id="IPR015500">
    <property type="entry name" value="Peptidase_S8_subtilisin-rel"/>
</dbReference>
<dbReference type="GO" id="GO:0006508">
    <property type="term" value="P:proteolysis"/>
    <property type="evidence" value="ECO:0007669"/>
    <property type="project" value="UniProtKB-KW"/>
</dbReference>
<feature type="region of interest" description="Disordered" evidence="7">
    <location>
        <begin position="48"/>
        <end position="81"/>
    </location>
</feature>
<feature type="active site" description="Charge relay system" evidence="5">
    <location>
        <position position="237"/>
    </location>
</feature>
<dbReference type="EMBL" id="AOLZ01000072">
    <property type="protein sequence ID" value="EMA29158.1"/>
    <property type="molecule type" value="Genomic_DNA"/>
</dbReference>
<dbReference type="PROSITE" id="PS51892">
    <property type="entry name" value="SUBTILASE"/>
    <property type="match status" value="1"/>
</dbReference>
<dbReference type="InterPro" id="IPR036852">
    <property type="entry name" value="Peptidase_S8/S53_dom_sf"/>
</dbReference>
<organism evidence="11 12">
    <name type="scientific">Natronobacterium lacisalsi AJ5</name>
    <dbReference type="NCBI Taxonomy" id="358396"/>
    <lineage>
        <taxon>Archaea</taxon>
        <taxon>Methanobacteriati</taxon>
        <taxon>Methanobacteriota</taxon>
        <taxon>Stenosarchaea group</taxon>
        <taxon>Halobacteria</taxon>
        <taxon>Halobacteriales</taxon>
        <taxon>Natrialbaceae</taxon>
        <taxon>Natronobacterium</taxon>
    </lineage>
</organism>
<keyword evidence="12" id="KW-1185">Reference proteome</keyword>
<name>M0L7T7_NATLA</name>
<keyword evidence="8" id="KW-0472">Membrane</keyword>
<feature type="active site" description="Charge relay system" evidence="5">
    <location>
        <position position="269"/>
    </location>
</feature>
<dbReference type="Pfam" id="PF13620">
    <property type="entry name" value="CarboxypepD_reg"/>
    <property type="match status" value="2"/>
</dbReference>
<dbReference type="GeneID" id="30921236"/>
<dbReference type="PANTHER" id="PTHR43806">
    <property type="entry name" value="PEPTIDASE S8"/>
    <property type="match status" value="1"/>
</dbReference>
<dbReference type="Gene3D" id="3.40.50.200">
    <property type="entry name" value="Peptidase S8/S53 domain"/>
    <property type="match status" value="1"/>
</dbReference>
<evidence type="ECO:0000259" key="9">
    <source>
        <dbReference type="Pfam" id="PF00082"/>
    </source>
</evidence>
<dbReference type="RefSeq" id="WP_007143183.1">
    <property type="nucleotide sequence ID" value="NZ_AOLZ01000072.1"/>
</dbReference>
<keyword evidence="8" id="KW-1133">Transmembrane helix</keyword>
<feature type="transmembrane region" description="Helical" evidence="8">
    <location>
        <begin position="777"/>
        <end position="796"/>
    </location>
</feature>
<dbReference type="InterPro" id="IPR050131">
    <property type="entry name" value="Peptidase_S8_subtilisin-like"/>
</dbReference>
<keyword evidence="8" id="KW-0812">Transmembrane</keyword>
<dbReference type="AlphaFoldDB" id="M0L7T7"/>
<keyword evidence="2 5" id="KW-0645">Protease</keyword>
<feature type="region of interest" description="Disordered" evidence="7">
    <location>
        <begin position="184"/>
        <end position="210"/>
    </location>
</feature>
<evidence type="ECO:0000313" key="11">
    <source>
        <dbReference type="EMBL" id="EMA29158.1"/>
    </source>
</evidence>
<proteinExistence type="inferred from homology"/>
<dbReference type="InterPro" id="IPR000209">
    <property type="entry name" value="Peptidase_S8/S53_dom"/>
</dbReference>
<feature type="active site" description="Charge relay system" evidence="5">
    <location>
        <position position="445"/>
    </location>
</feature>
<dbReference type="SUPFAM" id="SSF49464">
    <property type="entry name" value="Carboxypeptidase regulatory domain-like"/>
    <property type="match status" value="1"/>
</dbReference>
<dbReference type="KEGG" id="hlc:CHINAEXTREME08890"/>
<dbReference type="PROSITE" id="PS00136">
    <property type="entry name" value="SUBTILASE_ASP"/>
    <property type="match status" value="1"/>
</dbReference>
<dbReference type="PATRIC" id="fig|358396.7.peg.3527"/>
<evidence type="ECO:0000256" key="3">
    <source>
        <dbReference type="ARBA" id="ARBA00022801"/>
    </source>
</evidence>
<dbReference type="InterPro" id="IPR022398">
    <property type="entry name" value="Peptidase_S8_His-AS"/>
</dbReference>
<evidence type="ECO:0000256" key="1">
    <source>
        <dbReference type="ARBA" id="ARBA00011073"/>
    </source>
</evidence>
<dbReference type="Proteomes" id="UP000011555">
    <property type="component" value="Unassembled WGS sequence"/>
</dbReference>
<comment type="similarity">
    <text evidence="1 5 6">Belongs to the peptidase S8 family.</text>
</comment>
<evidence type="ECO:0000256" key="2">
    <source>
        <dbReference type="ARBA" id="ARBA00022670"/>
    </source>
</evidence>
<evidence type="ECO:0000256" key="6">
    <source>
        <dbReference type="RuleBase" id="RU003355"/>
    </source>
</evidence>
<dbReference type="InterPro" id="IPR023828">
    <property type="entry name" value="Peptidase_S8_Ser-AS"/>
</dbReference>
<gene>
    <name evidence="11" type="ORF">C445_17459</name>
    <name evidence="10" type="ORF">CHINAEXTREME_08890</name>
</gene>
<reference evidence="10" key="3">
    <citation type="submission" date="2017-01" db="EMBL/GenBank/DDBJ databases">
        <authorList>
            <person name="Mah S.A."/>
            <person name="Swanson W.J."/>
            <person name="Moy G.W."/>
            <person name="Vacquier V.D."/>
        </authorList>
    </citation>
    <scope>NUCLEOTIDE SEQUENCE</scope>
    <source>
        <strain evidence="10">AJ5</strain>
    </source>
</reference>
<reference evidence="10 13" key="1">
    <citation type="journal article" date="2011" name="J. Bacteriol.">
        <title>Genome sequence of Halobiforma lacisalsi AJ5, an extremely halophilic archaeon which harbors a bop gene.</title>
        <authorList>
            <person name="Jiang X."/>
            <person name="Wang S."/>
            <person name="Cheng H."/>
            <person name="Huo Y."/>
            <person name="Zhang X."/>
            <person name="Zhu X."/>
            <person name="Han X."/>
            <person name="Ni P."/>
            <person name="Wu M."/>
        </authorList>
    </citation>
    <scope>NUCLEOTIDE SEQUENCE [LARGE SCALE GENOMIC DNA]</scope>
    <source>
        <strain evidence="10 13">AJ5</strain>
    </source>
</reference>
<dbReference type="STRING" id="358396.CHINAEXTREME_08890"/>
<evidence type="ECO:0000256" key="7">
    <source>
        <dbReference type="SAM" id="MobiDB-lite"/>
    </source>
</evidence>
<evidence type="ECO:0000313" key="13">
    <source>
        <dbReference type="Proteomes" id="UP000186547"/>
    </source>
</evidence>
<dbReference type="EMBL" id="CP019285">
    <property type="protein sequence ID" value="APW97889.1"/>
    <property type="molecule type" value="Genomic_DNA"/>
</dbReference>
<evidence type="ECO:0000313" key="12">
    <source>
        <dbReference type="Proteomes" id="UP000011555"/>
    </source>
</evidence>
<evidence type="ECO:0000256" key="8">
    <source>
        <dbReference type="SAM" id="Phobius"/>
    </source>
</evidence>
<dbReference type="InterPro" id="IPR023827">
    <property type="entry name" value="Peptidase_S8_Asp-AS"/>
</dbReference>
<dbReference type="Pfam" id="PF00082">
    <property type="entry name" value="Peptidase_S8"/>
    <property type="match status" value="1"/>
</dbReference>